<dbReference type="OrthoDB" id="415443at2759"/>
<keyword evidence="1" id="KW-0677">Repeat</keyword>
<reference evidence="3 4" key="2">
    <citation type="submission" date="2024-05" db="EMBL/GenBank/DDBJ databases">
        <authorList>
            <person name="Chen Y."/>
            <person name="Shah S."/>
            <person name="Dougan E. K."/>
            <person name="Thang M."/>
            <person name="Chan C."/>
        </authorList>
    </citation>
    <scope>NUCLEOTIDE SEQUENCE [LARGE SCALE GENOMIC DNA]</scope>
</reference>
<dbReference type="PANTHER" id="PTHR47447">
    <property type="entry name" value="OS03G0856100 PROTEIN"/>
    <property type="match status" value="1"/>
</dbReference>
<sequence length="198" mass="21630">MDGIVVNSAIRACEQAAQWTIALHLLQRLVRGLAPPQVASFNTAAAACASAMQWQRSLWLIFEELPHKMKEQPNMISFNVAISACEKGSKWATALALMEAMTRRQLETTVSSYGALAASYEKAAKGLQALRLLERMRKADPLLKLDESGQCWVRVKSQMVSVGPSTRHNCTQQLNVGLGWPGITKPNRLGGVGLAVSR</sequence>
<proteinExistence type="predicted"/>
<dbReference type="Proteomes" id="UP001152797">
    <property type="component" value="Unassembled WGS sequence"/>
</dbReference>
<evidence type="ECO:0000313" key="2">
    <source>
        <dbReference type="EMBL" id="CAI4020704.1"/>
    </source>
</evidence>
<organism evidence="2">
    <name type="scientific">Cladocopium goreaui</name>
    <dbReference type="NCBI Taxonomy" id="2562237"/>
    <lineage>
        <taxon>Eukaryota</taxon>
        <taxon>Sar</taxon>
        <taxon>Alveolata</taxon>
        <taxon>Dinophyceae</taxon>
        <taxon>Suessiales</taxon>
        <taxon>Symbiodiniaceae</taxon>
        <taxon>Cladocopium</taxon>
    </lineage>
</organism>
<reference evidence="2" key="1">
    <citation type="submission" date="2022-10" db="EMBL/GenBank/DDBJ databases">
        <authorList>
            <person name="Chen Y."/>
            <person name="Dougan E. K."/>
            <person name="Chan C."/>
            <person name="Rhodes N."/>
            <person name="Thang M."/>
        </authorList>
    </citation>
    <scope>NUCLEOTIDE SEQUENCE</scope>
</reference>
<dbReference type="Pfam" id="PF01535">
    <property type="entry name" value="PPR"/>
    <property type="match status" value="2"/>
</dbReference>
<evidence type="ECO:0000256" key="1">
    <source>
        <dbReference type="ARBA" id="ARBA00022737"/>
    </source>
</evidence>
<evidence type="ECO:0000313" key="3">
    <source>
        <dbReference type="EMBL" id="CAL4808016.1"/>
    </source>
</evidence>
<dbReference type="EMBL" id="CAMXCT020006827">
    <property type="protein sequence ID" value="CAL1174079.1"/>
    <property type="molecule type" value="Genomic_DNA"/>
</dbReference>
<dbReference type="InterPro" id="IPR002885">
    <property type="entry name" value="PPR_rpt"/>
</dbReference>
<dbReference type="InterPro" id="IPR011990">
    <property type="entry name" value="TPR-like_helical_dom_sf"/>
</dbReference>
<protein>
    <submittedName>
        <fullName evidence="3">Pentatricopeptide repeat-containing protein At2g41720 (Protein EMBRYO DEFECTIVE 2654)</fullName>
    </submittedName>
</protein>
<accession>A0A9P1GSX3</accession>
<dbReference type="Gene3D" id="1.25.40.10">
    <property type="entry name" value="Tetratricopeptide repeat domain"/>
    <property type="match status" value="1"/>
</dbReference>
<gene>
    <name evidence="2" type="ORF">C1SCF055_LOCUS45097</name>
</gene>
<keyword evidence="4" id="KW-1185">Reference proteome</keyword>
<dbReference type="AlphaFoldDB" id="A0A9P1GSX3"/>
<comment type="caution">
    <text evidence="2">The sequence shown here is derived from an EMBL/GenBank/DDBJ whole genome shotgun (WGS) entry which is preliminary data.</text>
</comment>
<dbReference type="EMBL" id="CAMXCT030006827">
    <property type="protein sequence ID" value="CAL4808016.1"/>
    <property type="molecule type" value="Genomic_DNA"/>
</dbReference>
<dbReference type="PANTHER" id="PTHR47447:SF17">
    <property type="entry name" value="OS12G0638900 PROTEIN"/>
    <property type="match status" value="1"/>
</dbReference>
<evidence type="ECO:0000313" key="4">
    <source>
        <dbReference type="Proteomes" id="UP001152797"/>
    </source>
</evidence>
<dbReference type="EMBL" id="CAMXCT010006827">
    <property type="protein sequence ID" value="CAI4020704.1"/>
    <property type="molecule type" value="Genomic_DNA"/>
</dbReference>
<name>A0A9P1GSX3_9DINO</name>